<evidence type="ECO:0000313" key="1">
    <source>
        <dbReference type="EMBL" id="CAA0087617.1"/>
    </source>
</evidence>
<dbReference type="AlphaFoldDB" id="A0A5S9QNF8"/>
<accession>A0A5S9QNF8</accession>
<dbReference type="EMBL" id="CACSIM010000007">
    <property type="protein sequence ID" value="CAA0120064.1"/>
    <property type="molecule type" value="Genomic_DNA"/>
</dbReference>
<reference evidence="4 5" key="1">
    <citation type="submission" date="2019-11" db="EMBL/GenBank/DDBJ databases">
        <authorList>
            <person name="Holert J."/>
        </authorList>
    </citation>
    <scope>NUCLEOTIDE SEQUENCE [LARGE SCALE GENOMIC DNA]</scope>
    <source>
        <strain evidence="3">BC3_2A</strain>
        <strain evidence="1">SB11_1A</strain>
    </source>
</reference>
<sequence>MGELSGDRNSGHVDAVVAYKLHSDDAYALRSGACAVCDAVDYDGSSYGCGVVMSCGAHSGPSRDYRHD</sequence>
<dbReference type="EMBL" id="CACSIK010000001">
    <property type="protein sequence ID" value="CAA0087617.1"/>
    <property type="molecule type" value="Genomic_DNA"/>
</dbReference>
<evidence type="ECO:0000313" key="3">
    <source>
        <dbReference type="EMBL" id="CAA0120064.1"/>
    </source>
</evidence>
<dbReference type="EMBL" id="CACSIM010000005">
    <property type="protein sequence ID" value="CAA0115216.1"/>
    <property type="molecule type" value="Genomic_DNA"/>
</dbReference>
<evidence type="ECO:0000313" key="4">
    <source>
        <dbReference type="Proteomes" id="UP000435877"/>
    </source>
</evidence>
<proteinExistence type="predicted"/>
<evidence type="ECO:0000313" key="2">
    <source>
        <dbReference type="EMBL" id="CAA0115216.1"/>
    </source>
</evidence>
<organism evidence="3 5">
    <name type="scientific">Zhongshania aliphaticivorans</name>
    <dbReference type="NCBI Taxonomy" id="1470434"/>
    <lineage>
        <taxon>Bacteria</taxon>
        <taxon>Pseudomonadati</taxon>
        <taxon>Pseudomonadota</taxon>
        <taxon>Gammaproteobacteria</taxon>
        <taxon>Cellvibrionales</taxon>
        <taxon>Spongiibacteraceae</taxon>
        <taxon>Zhongshania</taxon>
    </lineage>
</organism>
<dbReference type="RefSeq" id="WP_159267963.1">
    <property type="nucleotide sequence ID" value="NZ_CACSIK010000001.1"/>
</dbReference>
<dbReference type="Proteomes" id="UP000435877">
    <property type="component" value="Unassembled WGS sequence"/>
</dbReference>
<gene>
    <name evidence="1" type="ORF">IHBHHGIJ_01360</name>
    <name evidence="2" type="ORF">KFEGEMFD_03100</name>
    <name evidence="3" type="ORF">KFEGEMFD_03659</name>
</gene>
<protein>
    <submittedName>
        <fullName evidence="3">Uncharacterized protein</fullName>
    </submittedName>
</protein>
<keyword evidence="4" id="KW-1185">Reference proteome</keyword>
<dbReference type="Proteomes" id="UP000439591">
    <property type="component" value="Unassembled WGS sequence"/>
</dbReference>
<evidence type="ECO:0000313" key="5">
    <source>
        <dbReference type="Proteomes" id="UP000439591"/>
    </source>
</evidence>
<name>A0A5S9QNF8_9GAMM</name>